<evidence type="ECO:0000256" key="1">
    <source>
        <dbReference type="SAM" id="Phobius"/>
    </source>
</evidence>
<evidence type="ECO:0000313" key="2">
    <source>
        <dbReference type="EnsemblMetazoa" id="AFAF015432-PA"/>
    </source>
</evidence>
<keyword evidence="3" id="KW-1185">Reference proteome</keyword>
<sequence length="116" mass="12908">MCRRVDRLHPAFYYKKQRVGHSKVSVFVQTPAVKQHKPNPTLKMFKYVIVLMALIATAFAGYTSGRAFLYAPSSVSYSESYRAPAATVYSSPSYIPSVYSTAYAAPALSYPAAYVY</sequence>
<keyword evidence="1" id="KW-1133">Transmembrane helix</keyword>
<dbReference type="EMBL" id="AXCN02000859">
    <property type="status" value="NOT_ANNOTATED_CDS"/>
    <property type="molecule type" value="Genomic_DNA"/>
</dbReference>
<dbReference type="VEuPathDB" id="VectorBase:AFAF015432"/>
<keyword evidence="1" id="KW-0472">Membrane</keyword>
<evidence type="ECO:0000313" key="3">
    <source>
        <dbReference type="Proteomes" id="UP000075886"/>
    </source>
</evidence>
<dbReference type="AlphaFoldDB" id="A0A182QRI6"/>
<feature type="transmembrane region" description="Helical" evidence="1">
    <location>
        <begin position="44"/>
        <end position="62"/>
    </location>
</feature>
<name>A0A182QRI6_9DIPT</name>
<proteinExistence type="predicted"/>
<keyword evidence="1" id="KW-0812">Transmembrane</keyword>
<accession>A0A182QRI6</accession>
<dbReference type="EnsemblMetazoa" id="AFAF015432-RA">
    <property type="protein sequence ID" value="AFAF015432-PA"/>
    <property type="gene ID" value="AFAF015432"/>
</dbReference>
<dbReference type="Proteomes" id="UP000075886">
    <property type="component" value="Unassembled WGS sequence"/>
</dbReference>
<reference evidence="3" key="1">
    <citation type="submission" date="2014-01" db="EMBL/GenBank/DDBJ databases">
        <title>The Genome Sequence of Anopheles farauti FAR1 (V2).</title>
        <authorList>
            <consortium name="The Broad Institute Genomics Platform"/>
            <person name="Neafsey D.E."/>
            <person name="Besansky N."/>
            <person name="Howell P."/>
            <person name="Walton C."/>
            <person name="Young S.K."/>
            <person name="Zeng Q."/>
            <person name="Gargeya S."/>
            <person name="Fitzgerald M."/>
            <person name="Haas B."/>
            <person name="Abouelleil A."/>
            <person name="Allen A.W."/>
            <person name="Alvarado L."/>
            <person name="Arachchi H.M."/>
            <person name="Berlin A.M."/>
            <person name="Chapman S.B."/>
            <person name="Gainer-Dewar J."/>
            <person name="Goldberg J."/>
            <person name="Griggs A."/>
            <person name="Gujja S."/>
            <person name="Hansen M."/>
            <person name="Howarth C."/>
            <person name="Imamovic A."/>
            <person name="Ireland A."/>
            <person name="Larimer J."/>
            <person name="McCowan C."/>
            <person name="Murphy C."/>
            <person name="Pearson M."/>
            <person name="Poon T.W."/>
            <person name="Priest M."/>
            <person name="Roberts A."/>
            <person name="Saif S."/>
            <person name="Shea T."/>
            <person name="Sisk P."/>
            <person name="Sykes S."/>
            <person name="Wortman J."/>
            <person name="Nusbaum C."/>
            <person name="Birren B."/>
        </authorList>
    </citation>
    <scope>NUCLEOTIDE SEQUENCE [LARGE SCALE GENOMIC DNA]</scope>
    <source>
        <strain evidence="3">FAR1</strain>
    </source>
</reference>
<reference evidence="2" key="2">
    <citation type="submission" date="2020-05" db="UniProtKB">
        <authorList>
            <consortium name="EnsemblMetazoa"/>
        </authorList>
    </citation>
    <scope>IDENTIFICATION</scope>
    <source>
        <strain evidence="2">FAR1</strain>
    </source>
</reference>
<protein>
    <submittedName>
        <fullName evidence="2">Uncharacterized protein</fullName>
    </submittedName>
</protein>
<organism evidence="2 3">
    <name type="scientific">Anopheles farauti</name>
    <dbReference type="NCBI Taxonomy" id="69004"/>
    <lineage>
        <taxon>Eukaryota</taxon>
        <taxon>Metazoa</taxon>
        <taxon>Ecdysozoa</taxon>
        <taxon>Arthropoda</taxon>
        <taxon>Hexapoda</taxon>
        <taxon>Insecta</taxon>
        <taxon>Pterygota</taxon>
        <taxon>Neoptera</taxon>
        <taxon>Endopterygota</taxon>
        <taxon>Diptera</taxon>
        <taxon>Nematocera</taxon>
        <taxon>Culicoidea</taxon>
        <taxon>Culicidae</taxon>
        <taxon>Anophelinae</taxon>
        <taxon>Anopheles</taxon>
    </lineage>
</organism>